<comment type="caution">
    <text evidence="1">The sequence shown here is derived from an EMBL/GenBank/DDBJ whole genome shotgun (WGS) entry which is preliminary data.</text>
</comment>
<reference evidence="1 2" key="1">
    <citation type="submission" date="2024-12" db="EMBL/GenBank/DDBJ databases">
        <title>The unique morphological basis and parallel evolutionary history of personate flowers in Penstemon.</title>
        <authorList>
            <person name="Depatie T.H."/>
            <person name="Wessinger C.A."/>
        </authorList>
    </citation>
    <scope>NUCLEOTIDE SEQUENCE [LARGE SCALE GENOMIC DNA]</scope>
    <source>
        <strain evidence="1">WTNN_2</strain>
        <tissue evidence="1">Leaf</tissue>
    </source>
</reference>
<evidence type="ECO:0000313" key="1">
    <source>
        <dbReference type="EMBL" id="KAL3812878.1"/>
    </source>
</evidence>
<name>A0ABD3RJ32_9LAMI</name>
<organism evidence="1 2">
    <name type="scientific">Penstemon smallii</name>
    <dbReference type="NCBI Taxonomy" id="265156"/>
    <lineage>
        <taxon>Eukaryota</taxon>
        <taxon>Viridiplantae</taxon>
        <taxon>Streptophyta</taxon>
        <taxon>Embryophyta</taxon>
        <taxon>Tracheophyta</taxon>
        <taxon>Spermatophyta</taxon>
        <taxon>Magnoliopsida</taxon>
        <taxon>eudicotyledons</taxon>
        <taxon>Gunneridae</taxon>
        <taxon>Pentapetalae</taxon>
        <taxon>asterids</taxon>
        <taxon>lamiids</taxon>
        <taxon>Lamiales</taxon>
        <taxon>Plantaginaceae</taxon>
        <taxon>Cheloneae</taxon>
        <taxon>Penstemon</taxon>
    </lineage>
</organism>
<sequence length="90" mass="10602">MRLAIRATRPRNSLRLLLRATRDQIMDGPIANGPAFYKFFLPVISRKQMCDIKNIIESMIKLFIDSFLYLFKLHVKLYIGNIFLIEKVEL</sequence>
<keyword evidence="2" id="KW-1185">Reference proteome</keyword>
<dbReference type="EMBL" id="JBJXBP010000008">
    <property type="protein sequence ID" value="KAL3812878.1"/>
    <property type="molecule type" value="Genomic_DNA"/>
</dbReference>
<protein>
    <submittedName>
        <fullName evidence="1">Uncharacterized protein</fullName>
    </submittedName>
</protein>
<accession>A0ABD3RJ32</accession>
<proteinExistence type="predicted"/>
<gene>
    <name evidence="1" type="ORF">ACJIZ3_014146</name>
</gene>
<dbReference type="Proteomes" id="UP001634393">
    <property type="component" value="Unassembled WGS sequence"/>
</dbReference>
<evidence type="ECO:0000313" key="2">
    <source>
        <dbReference type="Proteomes" id="UP001634393"/>
    </source>
</evidence>
<dbReference type="AlphaFoldDB" id="A0ABD3RJ32"/>